<keyword evidence="4" id="KW-1003">Cell membrane</keyword>
<evidence type="ECO:0000256" key="1">
    <source>
        <dbReference type="ARBA" id="ARBA00004417"/>
    </source>
</evidence>
<keyword evidence="3" id="KW-0813">Transport</keyword>
<evidence type="ECO:0000256" key="6">
    <source>
        <dbReference type="ARBA" id="ARBA00022741"/>
    </source>
</evidence>
<dbReference type="InterPro" id="IPR013563">
    <property type="entry name" value="Oligopep_ABC_C"/>
</dbReference>
<evidence type="ECO:0000256" key="3">
    <source>
        <dbReference type="ARBA" id="ARBA00022448"/>
    </source>
</evidence>
<dbReference type="Gene3D" id="3.40.50.300">
    <property type="entry name" value="P-loop containing nucleotide triphosphate hydrolases"/>
    <property type="match status" value="1"/>
</dbReference>
<gene>
    <name evidence="10" type="ORF">SAMN05660772_02371</name>
</gene>
<name>A0A1W1UUT6_9PAST</name>
<dbReference type="Proteomes" id="UP000192408">
    <property type="component" value="Unassembled WGS sequence"/>
</dbReference>
<comment type="similarity">
    <text evidence="2">Belongs to the ABC transporter superfamily.</text>
</comment>
<dbReference type="SUPFAM" id="SSF52540">
    <property type="entry name" value="P-loop containing nucleoside triphosphate hydrolases"/>
    <property type="match status" value="1"/>
</dbReference>
<feature type="domain" description="ABC transporter" evidence="9">
    <location>
        <begin position="4"/>
        <end position="262"/>
    </location>
</feature>
<dbReference type="InterPro" id="IPR027417">
    <property type="entry name" value="P-loop_NTPase"/>
</dbReference>
<evidence type="ECO:0000256" key="5">
    <source>
        <dbReference type="ARBA" id="ARBA00022519"/>
    </source>
</evidence>
<dbReference type="PANTHER" id="PTHR43297:SF4">
    <property type="entry name" value="PUTRESCINE EXPORT SYSTEM ATP-BINDING PROTEIN SAPD"/>
    <property type="match status" value="1"/>
</dbReference>
<accession>A0A1W1UUT6</accession>
<dbReference type="InterPro" id="IPR050388">
    <property type="entry name" value="ABC_Ni/Peptide_Import"/>
</dbReference>
<keyword evidence="8" id="KW-0472">Membrane</keyword>
<dbReference type="PANTHER" id="PTHR43297">
    <property type="entry name" value="OLIGOPEPTIDE TRANSPORT ATP-BINDING PROTEIN APPD"/>
    <property type="match status" value="1"/>
</dbReference>
<dbReference type="STRING" id="1122938.SAMN05660772_02371"/>
<dbReference type="RefSeq" id="WP_084257047.1">
    <property type="nucleotide sequence ID" value="NZ_FWWV01000016.1"/>
</dbReference>
<dbReference type="GO" id="GO:0015833">
    <property type="term" value="P:peptide transport"/>
    <property type="evidence" value="ECO:0007669"/>
    <property type="project" value="InterPro"/>
</dbReference>
<dbReference type="Pfam" id="PF08352">
    <property type="entry name" value="oligo_HPY"/>
    <property type="match status" value="1"/>
</dbReference>
<dbReference type="GO" id="GO:0016887">
    <property type="term" value="F:ATP hydrolysis activity"/>
    <property type="evidence" value="ECO:0007669"/>
    <property type="project" value="InterPro"/>
</dbReference>
<keyword evidence="11" id="KW-1185">Reference proteome</keyword>
<evidence type="ECO:0000313" key="10">
    <source>
        <dbReference type="EMBL" id="SMB84857.1"/>
    </source>
</evidence>
<dbReference type="PROSITE" id="PS50893">
    <property type="entry name" value="ABC_TRANSPORTER_2"/>
    <property type="match status" value="1"/>
</dbReference>
<organism evidence="10 11">
    <name type="scientific">Pasteurella testudinis DSM 23072</name>
    <dbReference type="NCBI Taxonomy" id="1122938"/>
    <lineage>
        <taxon>Bacteria</taxon>
        <taxon>Pseudomonadati</taxon>
        <taxon>Pseudomonadota</taxon>
        <taxon>Gammaproteobacteria</taxon>
        <taxon>Pasteurellales</taxon>
        <taxon>Pasteurellaceae</taxon>
        <taxon>Pasteurella</taxon>
    </lineage>
</organism>
<evidence type="ECO:0000313" key="11">
    <source>
        <dbReference type="Proteomes" id="UP000192408"/>
    </source>
</evidence>
<dbReference type="NCBIfam" id="TIGR01727">
    <property type="entry name" value="oligo_HPY"/>
    <property type="match status" value="1"/>
</dbReference>
<evidence type="ECO:0000256" key="8">
    <source>
        <dbReference type="ARBA" id="ARBA00023136"/>
    </source>
</evidence>
<keyword evidence="7 10" id="KW-0067">ATP-binding</keyword>
<dbReference type="GO" id="GO:0005886">
    <property type="term" value="C:plasma membrane"/>
    <property type="evidence" value="ECO:0007669"/>
    <property type="project" value="UniProtKB-SubCell"/>
</dbReference>
<dbReference type="Pfam" id="PF00005">
    <property type="entry name" value="ABC_tran"/>
    <property type="match status" value="1"/>
</dbReference>
<evidence type="ECO:0000259" key="9">
    <source>
        <dbReference type="PROSITE" id="PS50893"/>
    </source>
</evidence>
<dbReference type="InterPro" id="IPR003439">
    <property type="entry name" value="ABC_transporter-like_ATP-bd"/>
</dbReference>
<keyword evidence="5" id="KW-0997">Cell inner membrane</keyword>
<dbReference type="GO" id="GO:0005524">
    <property type="term" value="F:ATP binding"/>
    <property type="evidence" value="ECO:0007669"/>
    <property type="project" value="UniProtKB-KW"/>
</dbReference>
<keyword evidence="6" id="KW-0547">Nucleotide-binding</keyword>
<dbReference type="SMART" id="SM00382">
    <property type="entry name" value="AAA"/>
    <property type="match status" value="1"/>
</dbReference>
<reference evidence="11" key="1">
    <citation type="submission" date="2017-04" db="EMBL/GenBank/DDBJ databases">
        <authorList>
            <person name="Varghese N."/>
            <person name="Submissions S."/>
        </authorList>
    </citation>
    <scope>NUCLEOTIDE SEQUENCE [LARGE SCALE GENOMIC DNA]</scope>
    <source>
        <strain evidence="11">DSM 23072</strain>
    </source>
</reference>
<evidence type="ECO:0000256" key="7">
    <source>
        <dbReference type="ARBA" id="ARBA00022840"/>
    </source>
</evidence>
<dbReference type="InterPro" id="IPR003593">
    <property type="entry name" value="AAA+_ATPase"/>
</dbReference>
<dbReference type="AlphaFoldDB" id="A0A1W1UUT6"/>
<protein>
    <submittedName>
        <fullName evidence="10">Cationic peptide transport system ATP-binding protein</fullName>
    </submittedName>
</protein>
<evidence type="ECO:0000256" key="2">
    <source>
        <dbReference type="ARBA" id="ARBA00005417"/>
    </source>
</evidence>
<sequence>MALLDIRNLTVEVNTPNGKVKMIDNVNLTVNEGDVCGLIGESGSGKSLVAKIICNSSKPSWNITADRFRFNDVELLKLNPKKRRKLIGKEIAMIFQDPLSCLDPSRKIGKQLRNAIPAFSYKGSGWKWWRWFGWKNRKIVELLHRIGIKDHKDIMNSYPLEITEGEAQKVMVAMAVINQPRLLVADEPTHALEATTQLQVFKLLSSMNQNLNTTILLTSNELKTVSEWCDHFTILYCGQTVESGSKQAILEKPHHPYTVSLLNSIPDFSQPLPLKSHLNTLRGSVPLLNNLPVGCRLGPRCSFAQKKCIQKPPLKRIKQHEFACHFPLNIREHENIQANNKFVPLTIQTDNSEH</sequence>
<dbReference type="CDD" id="cd03257">
    <property type="entry name" value="ABC_NikE_OppD_transporters"/>
    <property type="match status" value="1"/>
</dbReference>
<evidence type="ECO:0000256" key="4">
    <source>
        <dbReference type="ARBA" id="ARBA00022475"/>
    </source>
</evidence>
<comment type="subcellular location">
    <subcellularLocation>
        <location evidence="1">Cell inner membrane</location>
        <topology evidence="1">Peripheral membrane protein</topology>
    </subcellularLocation>
</comment>
<dbReference type="EMBL" id="FWWV01000016">
    <property type="protein sequence ID" value="SMB84857.1"/>
    <property type="molecule type" value="Genomic_DNA"/>
</dbReference>
<proteinExistence type="inferred from homology"/>